<accession>A0A3P6CY80</accession>
<dbReference type="EMBL" id="LS974620">
    <property type="protein sequence ID" value="CAG7908152.1"/>
    <property type="molecule type" value="Genomic_DNA"/>
</dbReference>
<dbReference type="AlphaFoldDB" id="A0A3P6CY80"/>
<evidence type="ECO:0000313" key="3">
    <source>
        <dbReference type="EMBL" id="VDD15341.1"/>
    </source>
</evidence>
<dbReference type="InterPro" id="IPR057225">
    <property type="entry name" value="DUF7903"/>
</dbReference>
<dbReference type="EMBL" id="LR031576">
    <property type="protein sequence ID" value="VDD15341.1"/>
    <property type="molecule type" value="Genomic_DNA"/>
</dbReference>
<protein>
    <recommendedName>
        <fullName evidence="1">DUF7903 domain-containing protein</fullName>
    </recommendedName>
</protein>
<dbReference type="Pfam" id="PF25475">
    <property type="entry name" value="DUF7903"/>
    <property type="match status" value="1"/>
</dbReference>
<proteinExistence type="predicted"/>
<feature type="non-terminal residue" evidence="3">
    <location>
        <position position="1"/>
    </location>
</feature>
<dbReference type="PANTHER" id="PTHR35481:SF5">
    <property type="entry name" value="(RAPE) HYPOTHETICAL PROTEIN"/>
    <property type="match status" value="1"/>
</dbReference>
<dbReference type="Proteomes" id="UP000694005">
    <property type="component" value="Chromosome A04"/>
</dbReference>
<feature type="domain" description="DUF7903" evidence="1">
    <location>
        <begin position="111"/>
        <end position="449"/>
    </location>
</feature>
<reference evidence="3" key="1">
    <citation type="submission" date="2018-11" db="EMBL/GenBank/DDBJ databases">
        <authorList>
            <consortium name="Genoscope - CEA"/>
            <person name="William W."/>
        </authorList>
    </citation>
    <scope>NUCLEOTIDE SEQUENCE</scope>
</reference>
<gene>
    <name evidence="3" type="ORF">BRAA04T18408Z</name>
    <name evidence="2" type="ORF">BRAPAZ1V2_A04P30530.2</name>
</gene>
<sequence length="459" mass="51988">QEAKPSRRSSESLMDRVKTSCLSMAVTFHEGLSYVKAFFVGQALRWKKGRILLPLRSSKLVASLDLSCGCADMSYIPPHKRHSKDPNRPSPVPDSLVTKFKNNLDFKSSSDKINRVTFSENFISKWLLVSSNGIKDELPASVDLVPFSSDSVECLNGERPLVLMNNDINKVSEQEERTQWLLIAEKVEEDLVLAYERAKTSVEENQHVLRLVARFGKILLYKRKPGPLAEFSQKNFKKMFSTNVPTSNLQHMMSNVVPNHGFSVDLEKETYTVKLSHSTRPTETINCKCTIKEDGRLSMYKAELNVVWHMVVDMSCIDKSLDMRLMLAAKRKMTALTEKEISDIKGLLDSATVDPNVKGGLRWPLGKASSGDGYRIFEVCHVRATIYKNQTLSLRVRETDRFNERTGTGAVKREVTLILKDVNTKLQEQNIERGCVIEMLRDTLGTIWDFMHCDASSLT</sequence>
<organism evidence="3">
    <name type="scientific">Brassica campestris</name>
    <name type="common">Field mustard</name>
    <dbReference type="NCBI Taxonomy" id="3711"/>
    <lineage>
        <taxon>Eukaryota</taxon>
        <taxon>Viridiplantae</taxon>
        <taxon>Streptophyta</taxon>
        <taxon>Embryophyta</taxon>
        <taxon>Tracheophyta</taxon>
        <taxon>Spermatophyta</taxon>
        <taxon>Magnoliopsida</taxon>
        <taxon>eudicotyledons</taxon>
        <taxon>Gunneridae</taxon>
        <taxon>Pentapetalae</taxon>
        <taxon>rosids</taxon>
        <taxon>malvids</taxon>
        <taxon>Brassicales</taxon>
        <taxon>Brassicaceae</taxon>
        <taxon>Brassiceae</taxon>
        <taxon>Brassica</taxon>
    </lineage>
</organism>
<dbReference type="Gramene" id="A04p30530.2_BraZ1">
    <property type="protein sequence ID" value="A04p30530.2_BraZ1.CDS"/>
    <property type="gene ID" value="A04g30530.2_BraZ1"/>
</dbReference>
<name>A0A3P6CY80_BRACM</name>
<evidence type="ECO:0000259" key="1">
    <source>
        <dbReference type="Pfam" id="PF25475"/>
    </source>
</evidence>
<dbReference type="PANTHER" id="PTHR35481">
    <property type="entry name" value="DNA-DIRECTED RNA POLYMERASE SUBUNIT ALPHA"/>
    <property type="match status" value="1"/>
</dbReference>
<evidence type="ECO:0000313" key="2">
    <source>
        <dbReference type="EMBL" id="CAG7908152.1"/>
    </source>
</evidence>